<dbReference type="AlphaFoldDB" id="A0A6N9NPD5"/>
<organism evidence="2 3">
    <name type="scientific">Acidiluteibacter ferrifornacis</name>
    <dbReference type="NCBI Taxonomy" id="2692424"/>
    <lineage>
        <taxon>Bacteria</taxon>
        <taxon>Pseudomonadati</taxon>
        <taxon>Bacteroidota</taxon>
        <taxon>Flavobacteriia</taxon>
        <taxon>Flavobacteriales</taxon>
        <taxon>Cryomorphaceae</taxon>
        <taxon>Acidiluteibacter</taxon>
    </lineage>
</organism>
<dbReference type="InterPro" id="IPR015943">
    <property type="entry name" value="WD40/YVTN_repeat-like_dom_sf"/>
</dbReference>
<dbReference type="Gene3D" id="2.130.10.10">
    <property type="entry name" value="YVTN repeat-like/Quinoprotein amine dehydrogenase"/>
    <property type="match status" value="2"/>
</dbReference>
<feature type="signal peptide" evidence="1">
    <location>
        <begin position="1"/>
        <end position="19"/>
    </location>
</feature>
<name>A0A6N9NPD5_9FLAO</name>
<evidence type="ECO:0008006" key="4">
    <source>
        <dbReference type="Google" id="ProtNLM"/>
    </source>
</evidence>
<gene>
    <name evidence="2" type="ORF">GQN54_13555</name>
</gene>
<evidence type="ECO:0000313" key="3">
    <source>
        <dbReference type="Proteomes" id="UP000470771"/>
    </source>
</evidence>
<feature type="chain" id="PRO_5026787112" description="Photosynthesis system II assembly factor Ycf48/Hcf136-like domain-containing protein" evidence="1">
    <location>
        <begin position="20"/>
        <end position="427"/>
    </location>
</feature>
<dbReference type="PANTHER" id="PTHR47199:SF2">
    <property type="entry name" value="PHOTOSYSTEM II STABILITY_ASSEMBLY FACTOR HCF136, CHLOROPLASTIC"/>
    <property type="match status" value="1"/>
</dbReference>
<reference evidence="2 3" key="1">
    <citation type="submission" date="2019-12" db="EMBL/GenBank/DDBJ databases">
        <authorList>
            <person name="Zhao J."/>
        </authorList>
    </citation>
    <scope>NUCLEOTIDE SEQUENCE [LARGE SCALE GENOMIC DNA]</scope>
    <source>
        <strain evidence="2 3">S-15</strain>
    </source>
</reference>
<evidence type="ECO:0000313" key="2">
    <source>
        <dbReference type="EMBL" id="NBG67150.1"/>
    </source>
</evidence>
<sequence>MRNYILFAFFLLTTLHSHSQWAIMNGLMQGGISRFDDITFVNDSIAYAAQGISSLTYRSTDGGNNWSLSHTGNHYKRSIEFIDEATGFCGSLDSALYMTTDSGNSWVDISTNISPRPSGICGLSSPNDSTIYGCGIYSSPAFVVKSTTKGQNWQLINMSAYASALVDIVFLSLDTGFAAGISNNLNEGGVILYTTDAGATWQKVFTTNTRGDYVWKLQILDARNYYGSISSTSNVSSTYFCKSSDGGLNWTKKLVANKFFDIQMIGFIDSLQGWTGGGQHIYETLDGGNTWTDISFNIPQASNFNRFYKYNDTVAFFSGNSIYKYTKNSVPTDLIEAHSESKTEAHLIKVLQNPANRISFSVEFSNHTRGFIQLIGIDGKVVETIRNGYFNQGIHHYSSSKDLGSQILFISMRTNEGYQSQKVVVTN</sequence>
<dbReference type="RefSeq" id="WP_160634093.1">
    <property type="nucleotide sequence ID" value="NZ_WWNE01000012.1"/>
</dbReference>
<protein>
    <recommendedName>
        <fullName evidence="4">Photosynthesis system II assembly factor Ycf48/Hcf136-like domain-containing protein</fullName>
    </recommendedName>
</protein>
<dbReference type="PANTHER" id="PTHR47199">
    <property type="entry name" value="PHOTOSYSTEM II STABILITY/ASSEMBLY FACTOR HCF136, CHLOROPLASTIC"/>
    <property type="match status" value="1"/>
</dbReference>
<keyword evidence="3" id="KW-1185">Reference proteome</keyword>
<dbReference type="SUPFAM" id="SSF50939">
    <property type="entry name" value="Sialidases"/>
    <property type="match status" value="1"/>
</dbReference>
<dbReference type="Proteomes" id="UP000470771">
    <property type="component" value="Unassembled WGS sequence"/>
</dbReference>
<dbReference type="InterPro" id="IPR036278">
    <property type="entry name" value="Sialidase_sf"/>
</dbReference>
<proteinExistence type="predicted"/>
<keyword evidence="1" id="KW-0732">Signal</keyword>
<comment type="caution">
    <text evidence="2">The sequence shown here is derived from an EMBL/GenBank/DDBJ whole genome shotgun (WGS) entry which is preliminary data.</text>
</comment>
<dbReference type="EMBL" id="WWNE01000012">
    <property type="protein sequence ID" value="NBG67150.1"/>
    <property type="molecule type" value="Genomic_DNA"/>
</dbReference>
<evidence type="ECO:0000256" key="1">
    <source>
        <dbReference type="SAM" id="SignalP"/>
    </source>
</evidence>
<accession>A0A6N9NPD5</accession>